<sequence>MSKIKKALTVANIVNQKVNKIDFETIAPELYQAFGNPQDKGVWFIWGGSGSGKSGLLFELDKAFAKVLKVIHNELEEDLNDDDFIERYKRMNIHDVADNFLTRDYNYQQMCDYLDRRDSPKVVSINSATYFFENLAQYFEFTNKYKRKKILIFSGMAKGSNPYSELETKIMYDANKKIFTSGYVASCKGRTIGPNGGTYIIWQEGYEKLQGTQATTNN</sequence>
<reference evidence="1 2" key="2">
    <citation type="submission" date="2019-05" db="EMBL/GenBank/DDBJ databases">
        <authorList>
            <person name="Lianzixin W."/>
        </authorList>
    </citation>
    <scope>NUCLEOTIDE SEQUENCE [LARGE SCALE GENOMIC DNA]</scope>
    <source>
        <strain evidence="1 2">EC11</strain>
    </source>
</reference>
<reference evidence="2" key="1">
    <citation type="submission" date="2019-05" db="EMBL/GenBank/DDBJ databases">
        <title>Flavobacterium profundi sp. nov., isolated from a deep-sea seamount.</title>
        <authorList>
            <person name="Zhang D.-C."/>
        </authorList>
    </citation>
    <scope>NUCLEOTIDE SEQUENCE [LARGE SCALE GENOMIC DNA]</scope>
    <source>
        <strain evidence="2">EC11</strain>
    </source>
</reference>
<proteinExistence type="predicted"/>
<gene>
    <name evidence="1" type="ORF">FIA58_013995</name>
</gene>
<organism evidence="1 2">
    <name type="scientific">Flavobacterium jejuense</name>
    <dbReference type="NCBI Taxonomy" id="1544455"/>
    <lineage>
        <taxon>Bacteria</taxon>
        <taxon>Pseudomonadati</taxon>
        <taxon>Bacteroidota</taxon>
        <taxon>Flavobacteriia</taxon>
        <taxon>Flavobacteriales</taxon>
        <taxon>Flavobacteriaceae</taxon>
        <taxon>Flavobacterium</taxon>
    </lineage>
</organism>
<protein>
    <submittedName>
        <fullName evidence="1">Uncharacterized protein</fullName>
    </submittedName>
</protein>
<evidence type="ECO:0000313" key="1">
    <source>
        <dbReference type="EMBL" id="NHN26793.1"/>
    </source>
</evidence>
<comment type="caution">
    <text evidence="1">The sequence shown here is derived from an EMBL/GenBank/DDBJ whole genome shotgun (WGS) entry which is preliminary data.</text>
</comment>
<dbReference type="Proteomes" id="UP000817854">
    <property type="component" value="Unassembled WGS sequence"/>
</dbReference>
<accession>A0ABX0ITJ0</accession>
<evidence type="ECO:0000313" key="2">
    <source>
        <dbReference type="Proteomes" id="UP000817854"/>
    </source>
</evidence>
<reference evidence="1 2" key="3">
    <citation type="submission" date="2020-02" db="EMBL/GenBank/DDBJ databases">
        <title>Flavobacterium profundi sp. nov., isolated from a deep-sea seamount.</title>
        <authorList>
            <person name="Zhang D.-C."/>
        </authorList>
    </citation>
    <scope>NUCLEOTIDE SEQUENCE [LARGE SCALE GENOMIC DNA]</scope>
    <source>
        <strain evidence="1 2">EC11</strain>
    </source>
</reference>
<dbReference type="RefSeq" id="WP_140963111.1">
    <property type="nucleotide sequence ID" value="NZ_VEVQ02000009.1"/>
</dbReference>
<name>A0ABX0ITJ0_9FLAO</name>
<dbReference type="EMBL" id="VEVQ02000009">
    <property type="protein sequence ID" value="NHN26793.1"/>
    <property type="molecule type" value="Genomic_DNA"/>
</dbReference>
<keyword evidence="2" id="KW-1185">Reference proteome</keyword>